<comment type="caution">
    <text evidence="2">The sequence shown here is derived from an EMBL/GenBank/DDBJ whole genome shotgun (WGS) entry which is preliminary data.</text>
</comment>
<protein>
    <submittedName>
        <fullName evidence="2">Uncharacterized protein</fullName>
    </submittedName>
</protein>
<reference evidence="2 3" key="1">
    <citation type="submission" date="2024-02" db="EMBL/GenBank/DDBJ databases">
        <title>de novo genome assembly of Solanum bulbocastanum strain 11H21.</title>
        <authorList>
            <person name="Hosaka A.J."/>
        </authorList>
    </citation>
    <scope>NUCLEOTIDE SEQUENCE [LARGE SCALE GENOMIC DNA]</scope>
    <source>
        <tissue evidence="2">Young leaves</tissue>
    </source>
</reference>
<keyword evidence="1" id="KW-0812">Transmembrane</keyword>
<evidence type="ECO:0000313" key="3">
    <source>
        <dbReference type="Proteomes" id="UP001371456"/>
    </source>
</evidence>
<name>A0AAN8SPK4_SOLBU</name>
<evidence type="ECO:0000313" key="2">
    <source>
        <dbReference type="EMBL" id="KAK6773699.1"/>
    </source>
</evidence>
<dbReference type="AlphaFoldDB" id="A0AAN8SPK4"/>
<accession>A0AAN8SPK4</accession>
<organism evidence="2 3">
    <name type="scientific">Solanum bulbocastanum</name>
    <name type="common">Wild potato</name>
    <dbReference type="NCBI Taxonomy" id="147425"/>
    <lineage>
        <taxon>Eukaryota</taxon>
        <taxon>Viridiplantae</taxon>
        <taxon>Streptophyta</taxon>
        <taxon>Embryophyta</taxon>
        <taxon>Tracheophyta</taxon>
        <taxon>Spermatophyta</taxon>
        <taxon>Magnoliopsida</taxon>
        <taxon>eudicotyledons</taxon>
        <taxon>Gunneridae</taxon>
        <taxon>Pentapetalae</taxon>
        <taxon>asterids</taxon>
        <taxon>lamiids</taxon>
        <taxon>Solanales</taxon>
        <taxon>Solanaceae</taxon>
        <taxon>Solanoideae</taxon>
        <taxon>Solaneae</taxon>
        <taxon>Solanum</taxon>
    </lineage>
</organism>
<dbReference type="EMBL" id="JBANQN010000012">
    <property type="protein sequence ID" value="KAK6773699.1"/>
    <property type="molecule type" value="Genomic_DNA"/>
</dbReference>
<keyword evidence="1" id="KW-1133">Transmembrane helix</keyword>
<keyword evidence="1" id="KW-0472">Membrane</keyword>
<evidence type="ECO:0000256" key="1">
    <source>
        <dbReference type="SAM" id="Phobius"/>
    </source>
</evidence>
<proteinExistence type="predicted"/>
<gene>
    <name evidence="2" type="ORF">RDI58_028937</name>
</gene>
<feature type="transmembrane region" description="Helical" evidence="1">
    <location>
        <begin position="20"/>
        <end position="41"/>
    </location>
</feature>
<sequence>MSHCDVFDGMWVKYDANLCMNLVLVLLLMIHLIVIKMEGLIMRIPN</sequence>
<dbReference type="Proteomes" id="UP001371456">
    <property type="component" value="Unassembled WGS sequence"/>
</dbReference>
<keyword evidence="3" id="KW-1185">Reference proteome</keyword>